<dbReference type="EMBL" id="KZ825198">
    <property type="protein sequence ID" value="PYI14972.1"/>
    <property type="molecule type" value="Genomic_DNA"/>
</dbReference>
<evidence type="ECO:0000313" key="3">
    <source>
        <dbReference type="EMBL" id="PYI14972.1"/>
    </source>
</evidence>
<dbReference type="Proteomes" id="UP000249829">
    <property type="component" value="Unassembled WGS sequence"/>
</dbReference>
<gene>
    <name evidence="3" type="ORF">BO99DRAFT_268697</name>
</gene>
<evidence type="ECO:0000256" key="2">
    <source>
        <dbReference type="SAM" id="Phobius"/>
    </source>
</evidence>
<feature type="region of interest" description="Disordered" evidence="1">
    <location>
        <begin position="55"/>
        <end position="87"/>
    </location>
</feature>
<feature type="compositionally biased region" description="Basic residues" evidence="1">
    <location>
        <begin position="75"/>
        <end position="87"/>
    </location>
</feature>
<name>A0A2V5GZW2_ASPV1</name>
<accession>A0A2V5GZW2</accession>
<keyword evidence="2" id="KW-1133">Transmembrane helix</keyword>
<feature type="transmembrane region" description="Helical" evidence="2">
    <location>
        <begin position="24"/>
        <end position="44"/>
    </location>
</feature>
<reference evidence="3 4" key="1">
    <citation type="submission" date="2018-02" db="EMBL/GenBank/DDBJ databases">
        <title>The genomes of Aspergillus section Nigri reveals drivers in fungal speciation.</title>
        <authorList>
            <consortium name="DOE Joint Genome Institute"/>
            <person name="Vesth T.C."/>
            <person name="Nybo J."/>
            <person name="Theobald S."/>
            <person name="Brandl J."/>
            <person name="Frisvad J.C."/>
            <person name="Nielsen K.F."/>
            <person name="Lyhne E.K."/>
            <person name="Kogle M.E."/>
            <person name="Kuo A."/>
            <person name="Riley R."/>
            <person name="Clum A."/>
            <person name="Nolan M."/>
            <person name="Lipzen A."/>
            <person name="Salamov A."/>
            <person name="Henrissat B."/>
            <person name="Wiebenga A."/>
            <person name="De vries R.P."/>
            <person name="Grigoriev I.V."/>
            <person name="Mortensen U.H."/>
            <person name="Andersen M.R."/>
            <person name="Baker S.E."/>
        </authorList>
    </citation>
    <scope>NUCLEOTIDE SEQUENCE [LARGE SCALE GENOMIC DNA]</scope>
    <source>
        <strain evidence="3 4">CBS 115571</strain>
    </source>
</reference>
<evidence type="ECO:0000313" key="4">
    <source>
        <dbReference type="Proteomes" id="UP000249829"/>
    </source>
</evidence>
<dbReference type="AlphaFoldDB" id="A0A2V5GZW2"/>
<feature type="compositionally biased region" description="Polar residues" evidence="1">
    <location>
        <begin position="55"/>
        <end position="74"/>
    </location>
</feature>
<keyword evidence="2" id="KW-0812">Transmembrane</keyword>
<keyword evidence="4" id="KW-1185">Reference proteome</keyword>
<sequence length="87" mass="9847">MEQHISICDLHPLHLQSMDGVCSLFMHACIDITAIIYSSIIIGFQMFKGSNSPVTQYHSGNPKQTTLSKNTPLTRTRKHPRRRGCYS</sequence>
<keyword evidence="2" id="KW-0472">Membrane</keyword>
<protein>
    <submittedName>
        <fullName evidence="3">Uncharacterized protein</fullName>
    </submittedName>
</protein>
<proteinExistence type="predicted"/>
<organism evidence="3 4">
    <name type="scientific">Aspergillus violaceofuscus (strain CBS 115571)</name>
    <dbReference type="NCBI Taxonomy" id="1450538"/>
    <lineage>
        <taxon>Eukaryota</taxon>
        <taxon>Fungi</taxon>
        <taxon>Dikarya</taxon>
        <taxon>Ascomycota</taxon>
        <taxon>Pezizomycotina</taxon>
        <taxon>Eurotiomycetes</taxon>
        <taxon>Eurotiomycetidae</taxon>
        <taxon>Eurotiales</taxon>
        <taxon>Aspergillaceae</taxon>
        <taxon>Aspergillus</taxon>
    </lineage>
</organism>
<evidence type="ECO:0000256" key="1">
    <source>
        <dbReference type="SAM" id="MobiDB-lite"/>
    </source>
</evidence>